<evidence type="ECO:0000313" key="2">
    <source>
        <dbReference type="EMBL" id="ADO75837.1"/>
    </source>
</evidence>
<keyword evidence="1" id="KW-0732">Signal</keyword>
<dbReference type="EMBL" id="CP002271">
    <property type="protein sequence ID" value="ADO75837.1"/>
    <property type="molecule type" value="Genomic_DNA"/>
</dbReference>
<evidence type="ECO:0000313" key="4">
    <source>
        <dbReference type="Proteomes" id="UP000001351"/>
    </source>
</evidence>
<feature type="signal peptide" evidence="1">
    <location>
        <begin position="1"/>
        <end position="20"/>
    </location>
</feature>
<evidence type="ECO:0000256" key="1">
    <source>
        <dbReference type="SAM" id="SignalP"/>
    </source>
</evidence>
<dbReference type="HOGENOM" id="CLU_1250009_0_0_7"/>
<dbReference type="Proteomes" id="UP000032702">
    <property type="component" value="Unassembled WGS sequence"/>
</dbReference>
<dbReference type="OrthoDB" id="5518563at2"/>
<name>Q099M6_STIAD</name>
<reference evidence="3 5" key="1">
    <citation type="submission" date="2006-04" db="EMBL/GenBank/DDBJ databases">
        <authorList>
            <person name="Nierman W.C."/>
        </authorList>
    </citation>
    <scope>NUCLEOTIDE SEQUENCE [LARGE SCALE GENOMIC DNA]</scope>
    <source>
        <strain evidence="3 5">DW4/3-1</strain>
    </source>
</reference>
<dbReference type="AlphaFoldDB" id="Q099M6"/>
<dbReference type="EMBL" id="AAMD01000017">
    <property type="protein sequence ID" value="EAU68442.1"/>
    <property type="molecule type" value="Genomic_DNA"/>
</dbReference>
<reference evidence="2 4" key="2">
    <citation type="journal article" date="2011" name="Mol. Biol. Evol.">
        <title>Comparative genomic analysis of fruiting body formation in Myxococcales.</title>
        <authorList>
            <person name="Huntley S."/>
            <person name="Hamann N."/>
            <person name="Wegener-Feldbrugge S."/>
            <person name="Treuner-Lange A."/>
            <person name="Kube M."/>
            <person name="Reinhardt R."/>
            <person name="Klages S."/>
            <person name="Muller R."/>
            <person name="Ronning C.M."/>
            <person name="Nierman W.C."/>
            <person name="Sogaard-Andersen L."/>
        </authorList>
    </citation>
    <scope>NUCLEOTIDE SEQUENCE [LARGE SCALE GENOMIC DNA]</scope>
    <source>
        <strain evidence="2 4">DW4/3-1</strain>
    </source>
</reference>
<sequence>MNLLSAVAVLVLASSSPDSAPVPPGSSSGCATSNIETALRHLFERYKEGGPLDIIRDTGEALSPEFITTPLKILDVPNGYATLEGPDLIESFEAALFKNPEGYHLVVTSSGTSASRHVVFRCNKEGLTPDNTALQFSLEDEIKLYASAGLLSAKGKKGLTEQFLKDWAGPIVLLALPRKGRVITLKAGVDEPGSVYGKKLGTVEYANGKFIVHPLAKQARP</sequence>
<feature type="chain" id="PRO_5010840364" evidence="1">
    <location>
        <begin position="21"/>
        <end position="221"/>
    </location>
</feature>
<evidence type="ECO:0000313" key="5">
    <source>
        <dbReference type="Proteomes" id="UP000032702"/>
    </source>
</evidence>
<accession>Q099M6</accession>
<dbReference type="STRING" id="378806.STAUR_8082"/>
<evidence type="ECO:0000313" key="3">
    <source>
        <dbReference type="EMBL" id="EAU68442.1"/>
    </source>
</evidence>
<organism evidence="3 5">
    <name type="scientific">Stigmatella aurantiaca (strain DW4/3-1)</name>
    <dbReference type="NCBI Taxonomy" id="378806"/>
    <lineage>
        <taxon>Bacteria</taxon>
        <taxon>Pseudomonadati</taxon>
        <taxon>Myxococcota</taxon>
        <taxon>Myxococcia</taxon>
        <taxon>Myxococcales</taxon>
        <taxon>Cystobacterineae</taxon>
        <taxon>Archangiaceae</taxon>
        <taxon>Stigmatella</taxon>
    </lineage>
</organism>
<keyword evidence="4" id="KW-1185">Reference proteome</keyword>
<dbReference type="Proteomes" id="UP000001351">
    <property type="component" value="Chromosome"/>
</dbReference>
<protein>
    <submittedName>
        <fullName evidence="3">Uncharacterized protein</fullName>
    </submittedName>
</protein>
<proteinExistence type="predicted"/>
<gene>
    <name evidence="2" type="ordered locus">STAUR_8082</name>
    <name evidence="3" type="ORF">STIAU_3322</name>
</gene>
<dbReference type="KEGG" id="sur:STAUR_8082"/>
<dbReference type="RefSeq" id="WP_002612022.1">
    <property type="nucleotide sequence ID" value="NC_014623.1"/>
</dbReference>